<gene>
    <name evidence="1" type="ORF">BXP70_25690</name>
</gene>
<comment type="caution">
    <text evidence="1">The sequence shown here is derived from an EMBL/GenBank/DDBJ whole genome shotgun (WGS) entry which is preliminary data.</text>
</comment>
<dbReference type="RefSeq" id="WP_086596986.1">
    <property type="nucleotide sequence ID" value="NZ_MTSE01000028.1"/>
</dbReference>
<name>A0A243W6W6_9BACT</name>
<accession>A0A243W6W6</accession>
<dbReference type="AlphaFoldDB" id="A0A243W6W6"/>
<sequence length="175" mass="19982">MPGSTIYHLEQFGHYENGLRLYTLRKEDAELSEAADFFERMEARAATDEVVAGQLDRFLAALEQIDERGYSLFKTDLLRQEARAQALPPTSRYMREIGVDQTSLRLYCYAAGNRTLVLFNGDVKTTDQAQNCPNVARHFQFAQQAALALDQCRRDWEVASDDGELLLDPPELFIR</sequence>
<reference evidence="1 2" key="1">
    <citation type="submission" date="2017-01" db="EMBL/GenBank/DDBJ databases">
        <title>A new Hymenobacter.</title>
        <authorList>
            <person name="Liang Y."/>
            <person name="Feng F."/>
        </authorList>
    </citation>
    <scope>NUCLEOTIDE SEQUENCE [LARGE SCALE GENOMIC DNA]</scope>
    <source>
        <strain evidence="1">MIMBbqt21</strain>
    </source>
</reference>
<dbReference type="EMBL" id="MTSE01000028">
    <property type="protein sequence ID" value="OUJ69937.1"/>
    <property type="molecule type" value="Genomic_DNA"/>
</dbReference>
<keyword evidence="2" id="KW-1185">Reference proteome</keyword>
<dbReference type="OrthoDB" id="662471at2"/>
<evidence type="ECO:0000313" key="1">
    <source>
        <dbReference type="EMBL" id="OUJ69937.1"/>
    </source>
</evidence>
<evidence type="ECO:0000313" key="2">
    <source>
        <dbReference type="Proteomes" id="UP000194873"/>
    </source>
</evidence>
<dbReference type="Proteomes" id="UP000194873">
    <property type="component" value="Unassembled WGS sequence"/>
</dbReference>
<organism evidence="1 2">
    <name type="scientific">Hymenobacter crusticola</name>
    <dbReference type="NCBI Taxonomy" id="1770526"/>
    <lineage>
        <taxon>Bacteria</taxon>
        <taxon>Pseudomonadati</taxon>
        <taxon>Bacteroidota</taxon>
        <taxon>Cytophagia</taxon>
        <taxon>Cytophagales</taxon>
        <taxon>Hymenobacteraceae</taxon>
        <taxon>Hymenobacter</taxon>
    </lineage>
</organism>
<protein>
    <submittedName>
        <fullName evidence="1">Uncharacterized protein</fullName>
    </submittedName>
</protein>
<proteinExistence type="predicted"/>